<dbReference type="Pfam" id="PF07884">
    <property type="entry name" value="VKOR"/>
    <property type="match status" value="1"/>
</dbReference>
<evidence type="ECO:0000259" key="11">
    <source>
        <dbReference type="SMART" id="SM00756"/>
    </source>
</evidence>
<dbReference type="AlphaFoldDB" id="A0A2W5WQP6"/>
<dbReference type="InterPro" id="IPR038354">
    <property type="entry name" value="VKOR_sf"/>
</dbReference>
<evidence type="ECO:0000256" key="10">
    <source>
        <dbReference type="SAM" id="Phobius"/>
    </source>
</evidence>
<evidence type="ECO:0000256" key="1">
    <source>
        <dbReference type="ARBA" id="ARBA00004141"/>
    </source>
</evidence>
<evidence type="ECO:0000256" key="7">
    <source>
        <dbReference type="ARBA" id="ARBA00023136"/>
    </source>
</evidence>
<evidence type="ECO:0000256" key="9">
    <source>
        <dbReference type="ARBA" id="ARBA00023284"/>
    </source>
</evidence>
<comment type="subcellular location">
    <subcellularLocation>
        <location evidence="1">Membrane</location>
        <topology evidence="1">Multi-pass membrane protein</topology>
    </subcellularLocation>
</comment>
<proteinExistence type="inferred from homology"/>
<dbReference type="SMART" id="SM00756">
    <property type="entry name" value="VKc"/>
    <property type="match status" value="1"/>
</dbReference>
<keyword evidence="7 10" id="KW-0472">Membrane</keyword>
<feature type="transmembrane region" description="Helical" evidence="10">
    <location>
        <begin position="139"/>
        <end position="159"/>
    </location>
</feature>
<keyword evidence="8" id="KW-1015">Disulfide bond</keyword>
<keyword evidence="13" id="KW-1185">Reference proteome</keyword>
<accession>A0A2W5WQP6</accession>
<comment type="caution">
    <text evidence="12">The sequence shown here is derived from an EMBL/GenBank/DDBJ whole genome shotgun (WGS) entry which is preliminary data.</text>
</comment>
<evidence type="ECO:0000256" key="4">
    <source>
        <dbReference type="ARBA" id="ARBA00022719"/>
    </source>
</evidence>
<organism evidence="12 13">
    <name type="scientific">Xylanimonas oleitrophica</name>
    <dbReference type="NCBI Taxonomy" id="2607479"/>
    <lineage>
        <taxon>Bacteria</taxon>
        <taxon>Bacillati</taxon>
        <taxon>Actinomycetota</taxon>
        <taxon>Actinomycetes</taxon>
        <taxon>Micrococcales</taxon>
        <taxon>Promicromonosporaceae</taxon>
        <taxon>Xylanimonas</taxon>
    </lineage>
</organism>
<dbReference type="InterPro" id="IPR041714">
    <property type="entry name" value="VKOR_Actinobacteria"/>
</dbReference>
<feature type="transmembrane region" description="Helical" evidence="10">
    <location>
        <begin position="26"/>
        <end position="46"/>
    </location>
</feature>
<dbReference type="InterPro" id="IPR012932">
    <property type="entry name" value="VKOR"/>
</dbReference>
<name>A0A2W5WQP6_9MICO</name>
<sequence length="211" mass="22876">MTTAAPARDAVDPALEGVRPLGDRTLAVWLLVLGAVGFAASFTLSVERYLSLVEPGHVASCSLNVFVDCGAAMGSWQGRLLGFPNPYLGVAAFAVVVTTAVLWLTGYRPPRWYRLALLTGTVLGELLVVFLMYTSFHQLVSLCLYCMAVWVVMWPLLWLQVEHALQTRALPAPAGLVRALVGSRVIVLVVGYAVPTGWLLLTMGPYLVRSF</sequence>
<dbReference type="GO" id="GO:0016491">
    <property type="term" value="F:oxidoreductase activity"/>
    <property type="evidence" value="ECO:0007669"/>
    <property type="project" value="UniProtKB-KW"/>
</dbReference>
<keyword evidence="9" id="KW-0676">Redox-active center</keyword>
<evidence type="ECO:0000256" key="8">
    <source>
        <dbReference type="ARBA" id="ARBA00023157"/>
    </source>
</evidence>
<feature type="transmembrane region" description="Helical" evidence="10">
    <location>
        <begin position="86"/>
        <end position="105"/>
    </location>
</feature>
<evidence type="ECO:0000256" key="6">
    <source>
        <dbReference type="ARBA" id="ARBA00023002"/>
    </source>
</evidence>
<evidence type="ECO:0000313" key="12">
    <source>
        <dbReference type="EMBL" id="PZR53637.1"/>
    </source>
</evidence>
<gene>
    <name evidence="12" type="ORF">DNL40_05740</name>
</gene>
<evidence type="ECO:0000256" key="3">
    <source>
        <dbReference type="ARBA" id="ARBA00022692"/>
    </source>
</evidence>
<dbReference type="CDD" id="cd12922">
    <property type="entry name" value="VKOR_5"/>
    <property type="match status" value="1"/>
</dbReference>
<feature type="domain" description="Vitamin K epoxide reductase" evidence="11">
    <location>
        <begin position="23"/>
        <end position="164"/>
    </location>
</feature>
<dbReference type="Proteomes" id="UP000248783">
    <property type="component" value="Unassembled WGS sequence"/>
</dbReference>
<keyword evidence="5 10" id="KW-1133">Transmembrane helix</keyword>
<dbReference type="RefSeq" id="WP_111250303.1">
    <property type="nucleotide sequence ID" value="NZ_QKWH01000003.1"/>
</dbReference>
<evidence type="ECO:0000313" key="13">
    <source>
        <dbReference type="Proteomes" id="UP000248783"/>
    </source>
</evidence>
<feature type="transmembrane region" description="Helical" evidence="10">
    <location>
        <begin position="180"/>
        <end position="201"/>
    </location>
</feature>
<comment type="similarity">
    <text evidence="2">Belongs to the VKOR family.</text>
</comment>
<evidence type="ECO:0000256" key="2">
    <source>
        <dbReference type="ARBA" id="ARBA00006214"/>
    </source>
</evidence>
<dbReference type="GO" id="GO:0016020">
    <property type="term" value="C:membrane"/>
    <property type="evidence" value="ECO:0007669"/>
    <property type="project" value="UniProtKB-SubCell"/>
</dbReference>
<feature type="transmembrane region" description="Helical" evidence="10">
    <location>
        <begin position="112"/>
        <end position="133"/>
    </location>
</feature>
<evidence type="ECO:0000256" key="5">
    <source>
        <dbReference type="ARBA" id="ARBA00022989"/>
    </source>
</evidence>
<dbReference type="Gene3D" id="1.20.1440.130">
    <property type="entry name" value="VKOR domain"/>
    <property type="match status" value="1"/>
</dbReference>
<dbReference type="GO" id="GO:0048038">
    <property type="term" value="F:quinone binding"/>
    <property type="evidence" value="ECO:0007669"/>
    <property type="project" value="UniProtKB-KW"/>
</dbReference>
<reference evidence="12 13" key="1">
    <citation type="submission" date="2018-06" db="EMBL/GenBank/DDBJ databases">
        <title>Whole genome sequencing of a novel hydrocarbon degrading bacterial strain, PW21 isolated from oil contaminated produced water sample.</title>
        <authorList>
            <person name="Nagkirti P."/>
            <person name="Shaikh A."/>
            <person name="Gowdaman V."/>
            <person name="Engineer A.E."/>
            <person name="Dagar S."/>
            <person name="Dhakephalkar P.K."/>
        </authorList>
    </citation>
    <scope>NUCLEOTIDE SEQUENCE [LARGE SCALE GENOMIC DNA]</scope>
    <source>
        <strain evidence="12 13">PW21</strain>
    </source>
</reference>
<protein>
    <submittedName>
        <fullName evidence="12">Vitamin K epoxide reductase</fullName>
    </submittedName>
</protein>
<keyword evidence="3 10" id="KW-0812">Transmembrane</keyword>
<keyword evidence="6" id="KW-0560">Oxidoreductase</keyword>
<dbReference type="EMBL" id="QKWH01000003">
    <property type="protein sequence ID" value="PZR53637.1"/>
    <property type="molecule type" value="Genomic_DNA"/>
</dbReference>
<keyword evidence="4" id="KW-0874">Quinone</keyword>